<proteinExistence type="evidence at transcript level"/>
<sequence length="169" mass="18904">MLFVALILIISLHSFDCVFTARETQQECVRHCGGHNEYVTRYCGGLCSGSTGPQTFYCYLGCSHNASNQNDFDKCLPKCNGSPQLTESSCQNDCGRVTTHPELCGIVCGGNILLRQFLYSTFNISQMLETHFHCVCITAIREMVRETLTNVKQSATKWRDGEFPKQIAL</sequence>
<name>D7PD59_SCHMA</name>
<protein>
    <submittedName>
        <fullName evidence="2">MEG 3.2 isoform 8</fullName>
    </submittedName>
</protein>
<dbReference type="EMBL" id="GU258179">
    <property type="protein sequence ID" value="ADH02206.1"/>
    <property type="molecule type" value="mRNA"/>
</dbReference>
<feature type="signal peptide" evidence="1">
    <location>
        <begin position="1"/>
        <end position="20"/>
    </location>
</feature>
<accession>D7PD59</accession>
<evidence type="ECO:0000256" key="1">
    <source>
        <dbReference type="SAM" id="SignalP"/>
    </source>
</evidence>
<reference evidence="2" key="1">
    <citation type="submission" date="2009-11" db="EMBL/GenBank/DDBJ databases">
        <authorList>
            <person name="DeMarco R."/>
            <person name="Mathieson W."/>
            <person name="Manuel S.J."/>
            <person name="Dillon G.P."/>
            <person name="Curwen R.S."/>
            <person name="Ashton P.D."/>
            <person name="Ivens A.C."/>
            <person name="Berriman M."/>
            <person name="Verjovski-Almeida S."/>
            <person name="Wilson R.A."/>
        </authorList>
    </citation>
    <scope>NUCLEOTIDE SEQUENCE</scope>
</reference>
<feature type="non-terminal residue" evidence="2">
    <location>
        <position position="169"/>
    </location>
</feature>
<feature type="chain" id="PRO_5003105278" evidence="1">
    <location>
        <begin position="21"/>
        <end position="169"/>
    </location>
</feature>
<evidence type="ECO:0000313" key="2">
    <source>
        <dbReference type="EMBL" id="ADH02206.1"/>
    </source>
</evidence>
<organism evidence="2">
    <name type="scientific">Schistosoma mansoni</name>
    <name type="common">Blood fluke</name>
    <dbReference type="NCBI Taxonomy" id="6183"/>
    <lineage>
        <taxon>Eukaryota</taxon>
        <taxon>Metazoa</taxon>
        <taxon>Spiralia</taxon>
        <taxon>Lophotrochozoa</taxon>
        <taxon>Platyhelminthes</taxon>
        <taxon>Trematoda</taxon>
        <taxon>Digenea</taxon>
        <taxon>Strigeidida</taxon>
        <taxon>Schistosomatoidea</taxon>
        <taxon>Schistosomatidae</taxon>
        <taxon>Schistosoma</taxon>
    </lineage>
</organism>
<keyword evidence="1" id="KW-0732">Signal</keyword>
<reference evidence="2" key="2">
    <citation type="journal article" date="2010" name="Genome Res.">
        <title>Protein variation in blood-dwelling schistosome worms generated by differential splicing of micro-exon gene transcripts.</title>
        <authorList>
            <person name="Demarco R."/>
            <person name="Mathieson W."/>
            <person name="Manuel S.J."/>
            <person name="Dillon G.P."/>
            <person name="Curwen R.S."/>
            <person name="Ashton P.D."/>
            <person name="Ivens A.C."/>
            <person name="Berriman M."/>
            <person name="Verjovski-Almeida S."/>
            <person name="Wilson R.A."/>
        </authorList>
    </citation>
    <scope>NUCLEOTIDE SEQUENCE</scope>
</reference>
<dbReference type="AlphaFoldDB" id="D7PD59"/>